<dbReference type="KEGG" id="saes:HBH39_02440"/>
<gene>
    <name evidence="1" type="ORF">HBH39_02440</name>
</gene>
<dbReference type="Gene3D" id="3.40.190.10">
    <property type="entry name" value="Periplasmic binding protein-like II"/>
    <property type="match status" value="2"/>
</dbReference>
<sequence>MDLLWTATSTEYESQLLAVYFPLYRGTLGMRLGIVRDNNTSLFSNVKNLADLQRFTACQGKMWADTHVLEANGIKVAKSLGYPNIFPMVEADRCDYFPRAIFEPWVEVEREAQYQLQVEPHIMLRYKMPFFFFVKQGNLALADHLNTILFAMFEDGTYQKLFNADADVKKALKLGHLNKRVVIDLTNPYVSDRVNAIPSQVWFDPIAGTK</sequence>
<dbReference type="SUPFAM" id="SSF53850">
    <property type="entry name" value="Periplasmic binding protein-like II"/>
    <property type="match status" value="1"/>
</dbReference>
<keyword evidence="2" id="KW-1185">Reference proteome</keyword>
<evidence type="ECO:0000313" key="2">
    <source>
        <dbReference type="Proteomes" id="UP000502608"/>
    </source>
</evidence>
<evidence type="ECO:0000313" key="1">
    <source>
        <dbReference type="EMBL" id="QIR16078.1"/>
    </source>
</evidence>
<dbReference type="Proteomes" id="UP000502608">
    <property type="component" value="Chromosome"/>
</dbReference>
<dbReference type="EMBL" id="CP050313">
    <property type="protein sequence ID" value="QIR16078.1"/>
    <property type="molecule type" value="Genomic_DNA"/>
</dbReference>
<proteinExistence type="predicted"/>
<reference evidence="1 2" key="1">
    <citation type="submission" date="2020-03" db="EMBL/GenBank/DDBJ databases">
        <title>Complete genome sequence of Shewanella sp.</title>
        <authorList>
            <person name="Kim Y.-S."/>
            <person name="Kim S.-J."/>
            <person name="Jung H.-K."/>
            <person name="Kim K.-H."/>
        </authorList>
    </citation>
    <scope>NUCLEOTIDE SEQUENCE [LARGE SCALE GENOMIC DNA]</scope>
    <source>
        <strain evidence="1 2">PN3F2</strain>
    </source>
</reference>
<protein>
    <submittedName>
        <fullName evidence="1">Amino acid ABC transporter substrate-binding protein</fullName>
    </submittedName>
</protein>
<name>A0A6G9QNT7_9GAMM</name>
<organism evidence="1 2">
    <name type="scientific">Shewanella aestuarii</name>
    <dbReference type="NCBI Taxonomy" id="1028752"/>
    <lineage>
        <taxon>Bacteria</taxon>
        <taxon>Pseudomonadati</taxon>
        <taxon>Pseudomonadota</taxon>
        <taxon>Gammaproteobacteria</taxon>
        <taxon>Alteromonadales</taxon>
        <taxon>Shewanellaceae</taxon>
        <taxon>Shewanella</taxon>
    </lineage>
</organism>
<accession>A0A6G9QNT7</accession>
<dbReference type="RefSeq" id="WP_167679930.1">
    <property type="nucleotide sequence ID" value="NZ_CP050313.1"/>
</dbReference>
<dbReference type="AlphaFoldDB" id="A0A6G9QNT7"/>